<dbReference type="PROSITE" id="PS50887">
    <property type="entry name" value="GGDEF"/>
    <property type="match status" value="1"/>
</dbReference>
<evidence type="ECO:0000259" key="5">
    <source>
        <dbReference type="PROSITE" id="PS50887"/>
    </source>
</evidence>
<dbReference type="Proteomes" id="UP000321234">
    <property type="component" value="Unassembled WGS sequence"/>
</dbReference>
<dbReference type="Gene3D" id="3.20.20.450">
    <property type="entry name" value="EAL domain"/>
    <property type="match status" value="1"/>
</dbReference>
<comment type="caution">
    <text evidence="6">The sequence shown here is derived from an EMBL/GenBank/DDBJ whole genome shotgun (WGS) entry which is preliminary data.</text>
</comment>
<keyword evidence="2" id="KW-1133">Transmembrane helix</keyword>
<dbReference type="EMBL" id="VKAC01000004">
    <property type="protein sequence ID" value="TXR56723.1"/>
    <property type="molecule type" value="Genomic_DNA"/>
</dbReference>
<evidence type="ECO:0000259" key="4">
    <source>
        <dbReference type="PROSITE" id="PS50885"/>
    </source>
</evidence>
<proteinExistence type="predicted"/>
<dbReference type="InterPro" id="IPR003660">
    <property type="entry name" value="HAMP_dom"/>
</dbReference>
<sequence length="908" mass="92636">MWQHLAVLAVLPLLATALLGAEAVRVRAEEVAHVRTAQQQLEASRQLDALRRAVDQEVLPTLALAVARDPVASARAGFDVGGTAERLLADGPAAQAAARAATDAALDAVDQGRAAPAAQLARSQLRLVREAADQGTPSPDTLSWCYLQASDALLVAERGAAVRAGSAGLRAHSAVAVNDVGLVVELTGLASRQLPLLFTAAVLPVNLRGPVMRKWRGVSGSYDLQTGAASGLSTAQLRASWTAAVSDLRHERLGHQLGASDALTRGAPGELTPTSLLLLRQSSAERDLALSRVLDQALAGATAASSAELATSERALALTVALCLTALATSAVTTVVLARRLSGSLRHLAAAARSALEGSPLARRVSGPREVRDAGDALESTAAGLRRVGEQVEAVARGDLAAALALPAAPGRLGRAVQTSVEAVVHAVEARDALRAELVHRASHDPLTGLANRATVLAELAAALEVVTALAQTSGPSAGVAPAAPEPVAVLFVDLDGFKRVNDRCGHAAGDVVLRTVAARLVAQVRTGDLVARLGGDEFVVLVRGAELPDVVELGRRLVEAVREPVPLGADEPAQSVGASVGVALSAGAQDDDASRAGARLLAEADTAVYRAKRAGRGRVVVFDGELRREEAERARLVTEVRAALAAGDLALRWEPVASTADGALLAWHALPHWARPGGGSVPASRLVAAVQEAGADRELGRWLLGAALAQAAAWRSCGAAGFGAERAPVVAVAVTDRHACDQRLLDDVTDALVAADVPPESLTVIAGESAVGADPAASWHLGALRAMGVRIAVIGVGSTPVCDLPALPAHAVSLSEELTTSDDPVHHRVVELLAVAARSVGADVVATGVATTGQLGRARAAGAHAVRGPLVGRPMTAEQAAALPLPLPLPVAAAPATRSAVPVSSPV</sequence>
<dbReference type="AlphaFoldDB" id="A0A5C8ZHZ0"/>
<dbReference type="GO" id="GO:0007165">
    <property type="term" value="P:signal transduction"/>
    <property type="evidence" value="ECO:0007669"/>
    <property type="project" value="InterPro"/>
</dbReference>
<dbReference type="PANTHER" id="PTHR44757">
    <property type="entry name" value="DIGUANYLATE CYCLASE DGCP"/>
    <property type="match status" value="1"/>
</dbReference>
<organism evidence="6 7">
    <name type="scientific">Quadrisphaera setariae</name>
    <dbReference type="NCBI Taxonomy" id="2593304"/>
    <lineage>
        <taxon>Bacteria</taxon>
        <taxon>Bacillati</taxon>
        <taxon>Actinomycetota</taxon>
        <taxon>Actinomycetes</taxon>
        <taxon>Kineosporiales</taxon>
        <taxon>Kineosporiaceae</taxon>
        <taxon>Quadrisphaera</taxon>
    </lineage>
</organism>
<accession>A0A5C8ZHZ0</accession>
<keyword evidence="1" id="KW-0812">Transmembrane</keyword>
<dbReference type="PROSITE" id="PS50883">
    <property type="entry name" value="EAL"/>
    <property type="match status" value="1"/>
</dbReference>
<dbReference type="PANTHER" id="PTHR44757:SF2">
    <property type="entry name" value="BIOFILM ARCHITECTURE MAINTENANCE PROTEIN MBAA"/>
    <property type="match status" value="1"/>
</dbReference>
<feature type="domain" description="HAMP" evidence="4">
    <location>
        <begin position="379"/>
        <end position="429"/>
    </location>
</feature>
<dbReference type="NCBIfam" id="TIGR00254">
    <property type="entry name" value="GGDEF"/>
    <property type="match status" value="1"/>
</dbReference>
<dbReference type="OrthoDB" id="23692at2"/>
<dbReference type="InterPro" id="IPR029787">
    <property type="entry name" value="Nucleotide_cyclase"/>
</dbReference>
<dbReference type="SMART" id="SM00052">
    <property type="entry name" value="EAL"/>
    <property type="match status" value="1"/>
</dbReference>
<dbReference type="Pfam" id="PF00563">
    <property type="entry name" value="EAL"/>
    <property type="match status" value="1"/>
</dbReference>
<keyword evidence="2" id="KW-0472">Membrane</keyword>
<evidence type="ECO:0000256" key="2">
    <source>
        <dbReference type="ARBA" id="ARBA00022989"/>
    </source>
</evidence>
<evidence type="ECO:0000259" key="3">
    <source>
        <dbReference type="PROSITE" id="PS50883"/>
    </source>
</evidence>
<dbReference type="Gene3D" id="3.30.70.270">
    <property type="match status" value="1"/>
</dbReference>
<dbReference type="SUPFAM" id="SSF55073">
    <property type="entry name" value="Nucleotide cyclase"/>
    <property type="match status" value="1"/>
</dbReference>
<dbReference type="RefSeq" id="WP_147925852.1">
    <property type="nucleotide sequence ID" value="NZ_VKAC01000004.1"/>
</dbReference>
<dbReference type="GO" id="GO:0016020">
    <property type="term" value="C:membrane"/>
    <property type="evidence" value="ECO:0007669"/>
    <property type="project" value="InterPro"/>
</dbReference>
<name>A0A5C8ZHZ0_9ACTN</name>
<dbReference type="SUPFAM" id="SSF141868">
    <property type="entry name" value="EAL domain-like"/>
    <property type="match status" value="1"/>
</dbReference>
<dbReference type="InterPro" id="IPR043128">
    <property type="entry name" value="Rev_trsase/Diguanyl_cyclase"/>
</dbReference>
<dbReference type="InterPro" id="IPR000160">
    <property type="entry name" value="GGDEF_dom"/>
</dbReference>
<evidence type="ECO:0000256" key="1">
    <source>
        <dbReference type="ARBA" id="ARBA00022692"/>
    </source>
</evidence>
<reference evidence="6 7" key="1">
    <citation type="submission" date="2019-07" db="EMBL/GenBank/DDBJ databases">
        <title>Quadrisphaera sp. strain DD2A genome sequencing and assembly.</title>
        <authorList>
            <person name="Kim I."/>
        </authorList>
    </citation>
    <scope>NUCLEOTIDE SEQUENCE [LARGE SCALE GENOMIC DNA]</scope>
    <source>
        <strain evidence="6 7">DD2A</strain>
    </source>
</reference>
<dbReference type="SMART" id="SM00267">
    <property type="entry name" value="GGDEF"/>
    <property type="match status" value="1"/>
</dbReference>
<dbReference type="Pfam" id="PF00990">
    <property type="entry name" value="GGDEF"/>
    <property type="match status" value="1"/>
</dbReference>
<keyword evidence="7" id="KW-1185">Reference proteome</keyword>
<dbReference type="PROSITE" id="PS50885">
    <property type="entry name" value="HAMP"/>
    <property type="match status" value="1"/>
</dbReference>
<dbReference type="InterPro" id="IPR035919">
    <property type="entry name" value="EAL_sf"/>
</dbReference>
<feature type="domain" description="EAL" evidence="3">
    <location>
        <begin position="634"/>
        <end position="889"/>
    </location>
</feature>
<protein>
    <submittedName>
        <fullName evidence="6">Diguanylate cyclase</fullName>
    </submittedName>
</protein>
<evidence type="ECO:0000313" key="6">
    <source>
        <dbReference type="EMBL" id="TXR56723.1"/>
    </source>
</evidence>
<gene>
    <name evidence="6" type="ORF">FMM08_08235</name>
</gene>
<dbReference type="InterPro" id="IPR001633">
    <property type="entry name" value="EAL_dom"/>
</dbReference>
<dbReference type="CDD" id="cd01949">
    <property type="entry name" value="GGDEF"/>
    <property type="match status" value="1"/>
</dbReference>
<evidence type="ECO:0000313" key="7">
    <source>
        <dbReference type="Proteomes" id="UP000321234"/>
    </source>
</evidence>
<dbReference type="InterPro" id="IPR052155">
    <property type="entry name" value="Biofilm_reg_signaling"/>
</dbReference>
<feature type="domain" description="GGDEF" evidence="5">
    <location>
        <begin position="486"/>
        <end position="625"/>
    </location>
</feature>